<dbReference type="InterPro" id="IPR044946">
    <property type="entry name" value="Restrct_endonuc_typeI_TRD_sf"/>
</dbReference>
<dbReference type="InterPro" id="IPR003594">
    <property type="entry name" value="HATPase_dom"/>
</dbReference>
<dbReference type="SUPFAM" id="SSF116734">
    <property type="entry name" value="DNA methylase specificity domain"/>
    <property type="match status" value="1"/>
</dbReference>
<evidence type="ECO:0000256" key="6">
    <source>
        <dbReference type="ARBA" id="ARBA00022747"/>
    </source>
</evidence>
<dbReference type="InterPro" id="IPR003356">
    <property type="entry name" value="DNA_methylase_A-5"/>
</dbReference>
<sequence length="856" mass="95201">MQNNGQISSRHQLVIEEAFNIIHIGGYQQQSIGQIAICYMLAHMRAGLPFEIFTSSPHSVSSSQWASALANWSYSGKPTEMPSNGSTLHRAYEMLIAETLKLEQPILNRLLDLLASLRLPSMEQEEYAMIFDFAIEYPSRSNRAYSNEWVLPQELIKVITQIFPASQAERILIPYAGVAQFVNYIDKQTPLLGIEPNSTIAALGTLHLAAHRFHHSSIEIGDPIVIWPNGISWDLVLVSNLVFDSRPVEMPSGEYPALLQRDVALIQLIIKNLNSGGRAVVPVAAGFLFRGSSATYELRKNLVEAGWLQAVVEFPSGILTSTGVIFSLLVLGKNYREDNRPRFIDAGSFTTAQGRQKVLDAEALLGVIKGYHPSESAVSVTRETLVANDYNLSPRRYLSPEETHPDDTLLSEIATPVRTNGRNNAPMTGRLVSIRSLKNDDLQFQLDIVDQSVEYINKAVTLLTEDVLLVALRGNTLKPTWYTYNSDDQAVVSSEIAALRLDATKVNVAYLVTELNSDYVMKQVKARQIGSTISNLSRKDLLSLRLRLPKSLAQQEAVVSSLWEQMIKQKQKEVDALRDSRTRKAETFQQFAALKHSLGQPQQNLASGVARLEHVIRRYGSANTVLTLDSPMSAAETTTVQNTIDALKRAVDFIYRTLNRNEHELVLENYPLDAVEMIGYLRRLVMRTNATARSFSTSFKGSQELLLLEVFDKSKQSEIYVQANEHLLDLLFGNILDNADRHGFKGTRNADNKVAIHAAYTYFDDTVSPKLQIRVSNNGEPFPLNFDPSQLFRKGEPAGETGNTGIGGYEVQEIVRYFGGEVKASSSTKYPDSAVVYTITLPLSAAETADPDVEDV</sequence>
<keyword evidence="5" id="KW-0949">S-adenosyl-L-methionine</keyword>
<dbReference type="PANTHER" id="PTHR42933">
    <property type="entry name" value="SLR6095 PROTEIN"/>
    <property type="match status" value="1"/>
</dbReference>
<evidence type="ECO:0000256" key="1">
    <source>
        <dbReference type="ARBA" id="ARBA00006594"/>
    </source>
</evidence>
<dbReference type="SUPFAM" id="SSF55874">
    <property type="entry name" value="ATPase domain of HSP90 chaperone/DNA topoisomerase II/histidine kinase"/>
    <property type="match status" value="1"/>
</dbReference>
<dbReference type="InterPro" id="IPR029063">
    <property type="entry name" value="SAM-dependent_MTases_sf"/>
</dbReference>
<proteinExistence type="inferred from homology"/>
<evidence type="ECO:0000256" key="8">
    <source>
        <dbReference type="ARBA" id="ARBA00047942"/>
    </source>
</evidence>
<comment type="caution">
    <text evidence="10">The sequence shown here is derived from an EMBL/GenBank/DDBJ whole genome shotgun (WGS) entry which is preliminary data.</text>
</comment>
<keyword evidence="4 10" id="KW-0808">Transferase</keyword>
<dbReference type="SUPFAM" id="SSF53335">
    <property type="entry name" value="S-adenosyl-L-methionine-dependent methyltransferases"/>
    <property type="match status" value="1"/>
</dbReference>
<evidence type="ECO:0000256" key="7">
    <source>
        <dbReference type="ARBA" id="ARBA00023125"/>
    </source>
</evidence>
<evidence type="ECO:0000313" key="10">
    <source>
        <dbReference type="EMBL" id="NKI89487.1"/>
    </source>
</evidence>
<name>A0ABX1HH10_9BACT</name>
<organism evidence="10 11">
    <name type="scientific">Hymenobacter artigasi</name>
    <dbReference type="NCBI Taxonomy" id="2719616"/>
    <lineage>
        <taxon>Bacteria</taxon>
        <taxon>Pseudomonadati</taxon>
        <taxon>Bacteroidota</taxon>
        <taxon>Cytophagia</taxon>
        <taxon>Cytophagales</taxon>
        <taxon>Hymenobacteraceae</taxon>
        <taxon>Hymenobacter</taxon>
    </lineage>
</organism>
<evidence type="ECO:0000256" key="5">
    <source>
        <dbReference type="ARBA" id="ARBA00022691"/>
    </source>
</evidence>
<evidence type="ECO:0000256" key="3">
    <source>
        <dbReference type="ARBA" id="ARBA00022603"/>
    </source>
</evidence>
<reference evidence="10 11" key="1">
    <citation type="submission" date="2020-03" db="EMBL/GenBank/DDBJ databases">
        <title>Genomic Encyclopedia of Type Strains, Phase IV (KMG-V): Genome sequencing to study the core and pangenomes of soil and plant-associated prokaryotes.</title>
        <authorList>
            <person name="Whitman W."/>
        </authorList>
    </citation>
    <scope>NUCLEOTIDE SEQUENCE [LARGE SCALE GENOMIC DNA]</scope>
    <source>
        <strain evidence="10 11">1B</strain>
    </source>
</reference>
<dbReference type="Gene3D" id="3.90.220.20">
    <property type="entry name" value="DNA methylase specificity domains"/>
    <property type="match status" value="1"/>
</dbReference>
<gene>
    <name evidence="10" type="ORF">HBN54_002085</name>
</gene>
<evidence type="ECO:0000313" key="11">
    <source>
        <dbReference type="Proteomes" id="UP000717634"/>
    </source>
</evidence>
<keyword evidence="3 10" id="KW-0489">Methyltransferase</keyword>
<dbReference type="PANTHER" id="PTHR42933:SF3">
    <property type="entry name" value="TYPE I RESTRICTION ENZYME MJAVIII METHYLASE SUBUNIT"/>
    <property type="match status" value="1"/>
</dbReference>
<evidence type="ECO:0000256" key="4">
    <source>
        <dbReference type="ARBA" id="ARBA00022679"/>
    </source>
</evidence>
<dbReference type="Gene3D" id="3.30.565.10">
    <property type="entry name" value="Histidine kinase-like ATPase, C-terminal domain"/>
    <property type="match status" value="1"/>
</dbReference>
<comment type="catalytic activity">
    <reaction evidence="8">
        <text>a 2'-deoxyadenosine in DNA + S-adenosyl-L-methionine = an N(6)-methyl-2'-deoxyadenosine in DNA + S-adenosyl-L-homocysteine + H(+)</text>
        <dbReference type="Rhea" id="RHEA:15197"/>
        <dbReference type="Rhea" id="RHEA-COMP:12418"/>
        <dbReference type="Rhea" id="RHEA-COMP:12419"/>
        <dbReference type="ChEBI" id="CHEBI:15378"/>
        <dbReference type="ChEBI" id="CHEBI:57856"/>
        <dbReference type="ChEBI" id="CHEBI:59789"/>
        <dbReference type="ChEBI" id="CHEBI:90615"/>
        <dbReference type="ChEBI" id="CHEBI:90616"/>
        <dbReference type="EC" id="2.1.1.72"/>
    </reaction>
</comment>
<dbReference type="Pfam" id="PF02384">
    <property type="entry name" value="N6_Mtase"/>
    <property type="match status" value="1"/>
</dbReference>
<dbReference type="Pfam" id="PF02518">
    <property type="entry name" value="HATPase_c"/>
    <property type="match status" value="1"/>
</dbReference>
<feature type="domain" description="Histidine kinase" evidence="9">
    <location>
        <begin position="593"/>
        <end position="845"/>
    </location>
</feature>
<keyword evidence="7" id="KW-0238">DNA-binding</keyword>
<dbReference type="GO" id="GO:0032259">
    <property type="term" value="P:methylation"/>
    <property type="evidence" value="ECO:0007669"/>
    <property type="project" value="UniProtKB-KW"/>
</dbReference>
<keyword evidence="11" id="KW-1185">Reference proteome</keyword>
<evidence type="ECO:0000256" key="2">
    <source>
        <dbReference type="ARBA" id="ARBA00011900"/>
    </source>
</evidence>
<dbReference type="GO" id="GO:0009007">
    <property type="term" value="F:site-specific DNA-methyltransferase (adenine-specific) activity"/>
    <property type="evidence" value="ECO:0007669"/>
    <property type="project" value="UniProtKB-EC"/>
</dbReference>
<protein>
    <recommendedName>
        <fullName evidence="2">site-specific DNA-methyltransferase (adenine-specific)</fullName>
        <ecNumber evidence="2">2.1.1.72</ecNumber>
    </recommendedName>
</protein>
<dbReference type="EC" id="2.1.1.72" evidence="2"/>
<dbReference type="PROSITE" id="PS50109">
    <property type="entry name" value="HIS_KIN"/>
    <property type="match status" value="1"/>
</dbReference>
<dbReference type="SMART" id="SM00387">
    <property type="entry name" value="HATPase_c"/>
    <property type="match status" value="1"/>
</dbReference>
<accession>A0ABX1HH10</accession>
<dbReference type="Gene3D" id="3.40.50.150">
    <property type="entry name" value="Vaccinia Virus protein VP39"/>
    <property type="match status" value="1"/>
</dbReference>
<dbReference type="InterPro" id="IPR051537">
    <property type="entry name" value="DNA_Adenine_Mtase"/>
</dbReference>
<dbReference type="Proteomes" id="UP000717634">
    <property type="component" value="Unassembled WGS sequence"/>
</dbReference>
<dbReference type="EMBL" id="JAAVTK010000005">
    <property type="protein sequence ID" value="NKI89487.1"/>
    <property type="molecule type" value="Genomic_DNA"/>
</dbReference>
<dbReference type="InterPro" id="IPR036890">
    <property type="entry name" value="HATPase_C_sf"/>
</dbReference>
<dbReference type="InterPro" id="IPR005467">
    <property type="entry name" value="His_kinase_dom"/>
</dbReference>
<evidence type="ECO:0000259" key="9">
    <source>
        <dbReference type="PROSITE" id="PS50109"/>
    </source>
</evidence>
<keyword evidence="6" id="KW-0680">Restriction system</keyword>
<comment type="similarity">
    <text evidence="1">Belongs to the N(4)/N(6)-methyltransferase family.</text>
</comment>
<dbReference type="RefSeq" id="WP_168673112.1">
    <property type="nucleotide sequence ID" value="NZ_JAAVTK010000005.1"/>
</dbReference>